<feature type="region of interest" description="Disordered" evidence="1">
    <location>
        <begin position="26"/>
        <end position="54"/>
    </location>
</feature>
<feature type="region of interest" description="Disordered" evidence="1">
    <location>
        <begin position="95"/>
        <end position="114"/>
    </location>
</feature>
<dbReference type="Proteomes" id="UP001356427">
    <property type="component" value="Unassembled WGS sequence"/>
</dbReference>
<protein>
    <submittedName>
        <fullName evidence="2">Uncharacterized protein</fullName>
    </submittedName>
</protein>
<evidence type="ECO:0000313" key="2">
    <source>
        <dbReference type="EMBL" id="KAK6319589.1"/>
    </source>
</evidence>
<proteinExistence type="predicted"/>
<organism evidence="2 3">
    <name type="scientific">Coregonus suidteri</name>
    <dbReference type="NCBI Taxonomy" id="861788"/>
    <lineage>
        <taxon>Eukaryota</taxon>
        <taxon>Metazoa</taxon>
        <taxon>Chordata</taxon>
        <taxon>Craniata</taxon>
        <taxon>Vertebrata</taxon>
        <taxon>Euteleostomi</taxon>
        <taxon>Actinopterygii</taxon>
        <taxon>Neopterygii</taxon>
        <taxon>Teleostei</taxon>
        <taxon>Protacanthopterygii</taxon>
        <taxon>Salmoniformes</taxon>
        <taxon>Salmonidae</taxon>
        <taxon>Coregoninae</taxon>
        <taxon>Coregonus</taxon>
    </lineage>
</organism>
<reference evidence="2 3" key="1">
    <citation type="submission" date="2021-04" db="EMBL/GenBank/DDBJ databases">
        <authorList>
            <person name="De Guttry C."/>
            <person name="Zahm M."/>
            <person name="Klopp C."/>
            <person name="Cabau C."/>
            <person name="Louis A."/>
            <person name="Berthelot C."/>
            <person name="Parey E."/>
            <person name="Roest Crollius H."/>
            <person name="Montfort J."/>
            <person name="Robinson-Rechavi M."/>
            <person name="Bucao C."/>
            <person name="Bouchez O."/>
            <person name="Gislard M."/>
            <person name="Lluch J."/>
            <person name="Milhes M."/>
            <person name="Lampietro C."/>
            <person name="Lopez Roques C."/>
            <person name="Donnadieu C."/>
            <person name="Braasch I."/>
            <person name="Desvignes T."/>
            <person name="Postlethwait J."/>
            <person name="Bobe J."/>
            <person name="Wedekind C."/>
            <person name="Guiguen Y."/>
        </authorList>
    </citation>
    <scope>NUCLEOTIDE SEQUENCE [LARGE SCALE GENOMIC DNA]</scope>
    <source>
        <strain evidence="2">Cs_M1</strain>
        <tissue evidence="2">Blood</tissue>
    </source>
</reference>
<name>A0AAN8M086_9TELE</name>
<accession>A0AAN8M086</accession>
<evidence type="ECO:0000256" key="1">
    <source>
        <dbReference type="SAM" id="MobiDB-lite"/>
    </source>
</evidence>
<sequence>MTRQRDFLSLRRRCWYSLSSCRYPREGQRSLSTCSRSSSVNRDNKNISSGPTGTAGVCVEILQEGEEGVRGDSVDGHHPTPCLRVLPAEHGRHDIAASHQDRPVSWKERMRSMS</sequence>
<gene>
    <name evidence="2" type="ORF">J4Q44_G00108000</name>
</gene>
<feature type="compositionally biased region" description="Low complexity" evidence="1">
    <location>
        <begin position="30"/>
        <end position="39"/>
    </location>
</feature>
<dbReference type="EMBL" id="JAGTTL010000008">
    <property type="protein sequence ID" value="KAK6319589.1"/>
    <property type="molecule type" value="Genomic_DNA"/>
</dbReference>
<comment type="caution">
    <text evidence="2">The sequence shown here is derived from an EMBL/GenBank/DDBJ whole genome shotgun (WGS) entry which is preliminary data.</text>
</comment>
<dbReference type="AlphaFoldDB" id="A0AAN8M086"/>
<evidence type="ECO:0000313" key="3">
    <source>
        <dbReference type="Proteomes" id="UP001356427"/>
    </source>
</evidence>
<keyword evidence="3" id="KW-1185">Reference proteome</keyword>